<protein>
    <submittedName>
        <fullName evidence="2">Macro domain-containing protein</fullName>
    </submittedName>
</protein>
<dbReference type="Proteomes" id="UP001285352">
    <property type="component" value="Unassembled WGS sequence"/>
</dbReference>
<dbReference type="RefSeq" id="WP_319976692.1">
    <property type="nucleotide sequence ID" value="NZ_JAXAVU010000009.1"/>
</dbReference>
<dbReference type="EMBL" id="JAXAVU010000009">
    <property type="protein sequence ID" value="MDX8144495.1"/>
    <property type="molecule type" value="Genomic_DNA"/>
</dbReference>
<name>A0ABU4UZ33_9PSEU</name>
<dbReference type="InterPro" id="IPR043472">
    <property type="entry name" value="Macro_dom-like"/>
</dbReference>
<dbReference type="Gene3D" id="3.40.220.10">
    <property type="entry name" value="Leucine Aminopeptidase, subunit E, domain 1"/>
    <property type="match status" value="1"/>
</dbReference>
<keyword evidence="3" id="KW-1185">Reference proteome</keyword>
<evidence type="ECO:0000313" key="2">
    <source>
        <dbReference type="EMBL" id="MDX8144495.1"/>
    </source>
</evidence>
<gene>
    <name evidence="2" type="ORF">SK854_20420</name>
</gene>
<reference evidence="2 3" key="1">
    <citation type="submission" date="2023-11" db="EMBL/GenBank/DDBJ databases">
        <title>Lentzea sokolovensis, sp. nov., Lentzea kristufkii, sp. nov., and Lentzea miocenensis, sp. nov., rare actinobacteria from Sokolov Coal Basin, Miocene lacustrine sediment, Czech Republic.</title>
        <authorList>
            <person name="Lara A."/>
            <person name="Kotroba L."/>
            <person name="Nouioui I."/>
            <person name="Neumann-Schaal M."/>
            <person name="Mast Y."/>
            <person name="Chronakova A."/>
        </authorList>
    </citation>
    <scope>NUCLEOTIDE SEQUENCE [LARGE SCALE GENOMIC DNA]</scope>
    <source>
        <strain evidence="2 3">BCCO 10_0061</strain>
    </source>
</reference>
<dbReference type="SMART" id="SM00506">
    <property type="entry name" value="A1pp"/>
    <property type="match status" value="1"/>
</dbReference>
<accession>A0ABU4UZ33</accession>
<dbReference type="SUPFAM" id="SSF52949">
    <property type="entry name" value="Macro domain-like"/>
    <property type="match status" value="1"/>
</dbReference>
<dbReference type="Pfam" id="PF01661">
    <property type="entry name" value="Macro"/>
    <property type="match status" value="1"/>
</dbReference>
<organism evidence="2 3">
    <name type="scientific">Lentzea sokolovensis</name>
    <dbReference type="NCBI Taxonomy" id="3095429"/>
    <lineage>
        <taxon>Bacteria</taxon>
        <taxon>Bacillati</taxon>
        <taxon>Actinomycetota</taxon>
        <taxon>Actinomycetes</taxon>
        <taxon>Pseudonocardiales</taxon>
        <taxon>Pseudonocardiaceae</taxon>
        <taxon>Lentzea</taxon>
    </lineage>
</organism>
<dbReference type="CDD" id="cd02908">
    <property type="entry name" value="Macro_OAADPr_deacetylase"/>
    <property type="match status" value="1"/>
</dbReference>
<proteinExistence type="predicted"/>
<comment type="caution">
    <text evidence="2">The sequence shown here is derived from an EMBL/GenBank/DDBJ whole genome shotgun (WGS) entry which is preliminary data.</text>
</comment>
<feature type="domain" description="Macro" evidence="1">
    <location>
        <begin position="1"/>
        <end position="167"/>
    </location>
</feature>
<dbReference type="PANTHER" id="PTHR11106:SF27">
    <property type="entry name" value="MACRO DOMAIN-CONTAINING PROTEIN"/>
    <property type="match status" value="1"/>
</dbReference>
<dbReference type="InterPro" id="IPR002589">
    <property type="entry name" value="Macro_dom"/>
</dbReference>
<dbReference type="PROSITE" id="PS51154">
    <property type="entry name" value="MACRO"/>
    <property type="match status" value="1"/>
</dbReference>
<evidence type="ECO:0000313" key="3">
    <source>
        <dbReference type="Proteomes" id="UP001285352"/>
    </source>
</evidence>
<sequence>MGTIEVVLGDITQQRVDVIVTAANESLLGGGGVDGAIHRAAGPRLAEAGSRLAPCEPGKAVATPAFDLAPVKHVIHTVGPVWEDGEQGEDEVLTSCYLSSLLLAEELEAESIAFPAIATGVYGFPTERAAEIAALTIRSLAIIDTIRFVAFDQETFEALTRHVARPVEESCPDCGAEAVPIMFGRPAEQARQAADAGLLVLGGCLVQGDGTDPQWECANGHRWTNGERDERRHQVAVLDAFTVTLGEDHGRSVP</sequence>
<dbReference type="PANTHER" id="PTHR11106">
    <property type="entry name" value="GANGLIOSIDE INDUCED DIFFERENTIATION ASSOCIATED PROTEIN 2-RELATED"/>
    <property type="match status" value="1"/>
</dbReference>
<evidence type="ECO:0000259" key="1">
    <source>
        <dbReference type="PROSITE" id="PS51154"/>
    </source>
</evidence>